<dbReference type="AlphaFoldDB" id="A0A426XAJ4"/>
<sequence length="242" mass="27770">MPHPHACSFQGIGIAWSTHRAYLDRRPRDVCLIAVHRPDSSVVNSWPSGEACEQPFRPLFMGKEEAPRTTVDSQVLEMRNEFPRRTSEALAHRGLHPSVSIDSWHMKKKKKKKGDAQREAVPALQKTSMPKDTQGIPSAARIERLSQQPPQRGRWRRHGCRNQRNGFERHSELVGRWWSRTALLRSPSSQCNLPSPREQLVPVIQHRTVSSFQDQSTSCSLPSRLENHVVKKKKKKKKSRSK</sequence>
<feature type="region of interest" description="Disordered" evidence="1">
    <location>
        <begin position="87"/>
        <end position="134"/>
    </location>
</feature>
<feature type="compositionally biased region" description="Basic residues" evidence="1">
    <location>
        <begin position="230"/>
        <end position="242"/>
    </location>
</feature>
<evidence type="ECO:0000256" key="1">
    <source>
        <dbReference type="SAM" id="MobiDB-lite"/>
    </source>
</evidence>
<feature type="region of interest" description="Disordered" evidence="1">
    <location>
        <begin position="211"/>
        <end position="242"/>
    </location>
</feature>
<name>A0A426XAJ4_ENSVE</name>
<feature type="compositionally biased region" description="Polar residues" evidence="1">
    <location>
        <begin position="211"/>
        <end position="221"/>
    </location>
</feature>
<reference evidence="2 3" key="1">
    <citation type="journal article" date="2014" name="Agronomy (Basel)">
        <title>A Draft Genome Sequence for Ensete ventricosum, the Drought-Tolerant Tree Against Hunger.</title>
        <authorList>
            <person name="Harrison J."/>
            <person name="Moore K.A."/>
            <person name="Paszkiewicz K."/>
            <person name="Jones T."/>
            <person name="Grant M."/>
            <person name="Ambacheew D."/>
            <person name="Muzemil S."/>
            <person name="Studholme D.J."/>
        </authorList>
    </citation>
    <scope>NUCLEOTIDE SEQUENCE [LARGE SCALE GENOMIC DNA]</scope>
</reference>
<proteinExistence type="predicted"/>
<evidence type="ECO:0000313" key="3">
    <source>
        <dbReference type="Proteomes" id="UP000287651"/>
    </source>
</evidence>
<gene>
    <name evidence="2" type="ORF">B296_00057256</name>
</gene>
<dbReference type="Proteomes" id="UP000287651">
    <property type="component" value="Unassembled WGS sequence"/>
</dbReference>
<accession>A0A426XAJ4</accession>
<comment type="caution">
    <text evidence="2">The sequence shown here is derived from an EMBL/GenBank/DDBJ whole genome shotgun (WGS) entry which is preliminary data.</text>
</comment>
<evidence type="ECO:0000313" key="2">
    <source>
        <dbReference type="EMBL" id="RRT36482.1"/>
    </source>
</evidence>
<organism evidence="2 3">
    <name type="scientific">Ensete ventricosum</name>
    <name type="common">Abyssinian banana</name>
    <name type="synonym">Musa ensete</name>
    <dbReference type="NCBI Taxonomy" id="4639"/>
    <lineage>
        <taxon>Eukaryota</taxon>
        <taxon>Viridiplantae</taxon>
        <taxon>Streptophyta</taxon>
        <taxon>Embryophyta</taxon>
        <taxon>Tracheophyta</taxon>
        <taxon>Spermatophyta</taxon>
        <taxon>Magnoliopsida</taxon>
        <taxon>Liliopsida</taxon>
        <taxon>Zingiberales</taxon>
        <taxon>Musaceae</taxon>
        <taxon>Ensete</taxon>
    </lineage>
</organism>
<dbReference type="EMBL" id="AMZH03023553">
    <property type="protein sequence ID" value="RRT36482.1"/>
    <property type="molecule type" value="Genomic_DNA"/>
</dbReference>
<protein>
    <submittedName>
        <fullName evidence="2">Uncharacterized protein</fullName>
    </submittedName>
</protein>